<dbReference type="EMBL" id="JAPDFR010000001">
    <property type="protein sequence ID" value="KAK0391811.1"/>
    <property type="molecule type" value="Genomic_DNA"/>
</dbReference>
<organism evidence="2 3">
    <name type="scientific">Sarocladium strictum</name>
    <name type="common">Black bundle disease fungus</name>
    <name type="synonym">Acremonium strictum</name>
    <dbReference type="NCBI Taxonomy" id="5046"/>
    <lineage>
        <taxon>Eukaryota</taxon>
        <taxon>Fungi</taxon>
        <taxon>Dikarya</taxon>
        <taxon>Ascomycota</taxon>
        <taxon>Pezizomycotina</taxon>
        <taxon>Sordariomycetes</taxon>
        <taxon>Hypocreomycetidae</taxon>
        <taxon>Hypocreales</taxon>
        <taxon>Sarocladiaceae</taxon>
        <taxon>Sarocladium</taxon>
    </lineage>
</organism>
<evidence type="ECO:0000313" key="2">
    <source>
        <dbReference type="EMBL" id="KAK0391811.1"/>
    </source>
</evidence>
<sequence>MVLKRKRSSSELCSSPSASSTCSSAFSFCSPPTTTTTTTQAPIFWDGGSNVSRNLFNGPTHLNSRTMKRFRDGRPSEELVHQRTLNLLFAAQQQQQQHETPTMTQPQPEDTLCNTTQSAQHSLHRFWNIASAPKPPTTNSAVVQQPQQLNTGCEDCGASLVDTMMDVDGSGSDATACGACGKHVCFSCSVSNLGEEKRCLQCAGRRHLTGSVGWTTGPMQMA</sequence>
<dbReference type="Proteomes" id="UP001175261">
    <property type="component" value="Unassembled WGS sequence"/>
</dbReference>
<evidence type="ECO:0000256" key="1">
    <source>
        <dbReference type="SAM" id="MobiDB-lite"/>
    </source>
</evidence>
<accession>A0AA39GRI7</accession>
<feature type="region of interest" description="Disordered" evidence="1">
    <location>
        <begin position="1"/>
        <end position="25"/>
    </location>
</feature>
<protein>
    <submittedName>
        <fullName evidence="2">Uncharacterized protein</fullName>
    </submittedName>
</protein>
<gene>
    <name evidence="2" type="ORF">NLU13_1310</name>
</gene>
<feature type="compositionally biased region" description="Low complexity" evidence="1">
    <location>
        <begin position="10"/>
        <end position="25"/>
    </location>
</feature>
<keyword evidence="3" id="KW-1185">Reference proteome</keyword>
<name>A0AA39GRI7_SARSR</name>
<evidence type="ECO:0000313" key="3">
    <source>
        <dbReference type="Proteomes" id="UP001175261"/>
    </source>
</evidence>
<reference evidence="2" key="1">
    <citation type="submission" date="2022-10" db="EMBL/GenBank/DDBJ databases">
        <title>Determination and structural analysis of whole genome sequence of Sarocladium strictum F4-1.</title>
        <authorList>
            <person name="Hu L."/>
            <person name="Jiang Y."/>
        </authorList>
    </citation>
    <scope>NUCLEOTIDE SEQUENCE</scope>
    <source>
        <strain evidence="2">F4-1</strain>
    </source>
</reference>
<dbReference type="AlphaFoldDB" id="A0AA39GRI7"/>
<comment type="caution">
    <text evidence="2">The sequence shown here is derived from an EMBL/GenBank/DDBJ whole genome shotgun (WGS) entry which is preliminary data.</text>
</comment>
<proteinExistence type="predicted"/>